<dbReference type="Pfam" id="PF00913">
    <property type="entry name" value="Trypan_glycop"/>
    <property type="match status" value="1"/>
</dbReference>
<dbReference type="Gene3D" id="3.90.150.10">
    <property type="entry name" value="Variant Surface Glycoprotein, subunit A domain 1"/>
    <property type="match status" value="1"/>
</dbReference>
<feature type="signal peptide" evidence="8">
    <location>
        <begin position="1"/>
        <end position="21"/>
    </location>
</feature>
<comment type="subcellular location">
    <subcellularLocation>
        <location evidence="2">Cell membrane</location>
        <topology evidence="2">Lipid-anchor</topology>
        <topology evidence="2">GPI-anchor</topology>
    </subcellularLocation>
</comment>
<evidence type="ECO:0000256" key="5">
    <source>
        <dbReference type="ARBA" id="ARBA00023136"/>
    </source>
</evidence>
<keyword evidence="8" id="KW-0732">Signal</keyword>
<dbReference type="InterPro" id="IPR027446">
    <property type="entry name" value="VSG_C_dom_sf"/>
</dbReference>
<reference evidence="10" key="1">
    <citation type="submission" date="2016-08" db="EMBL/GenBank/DDBJ databases">
        <title>VSG repertoire of Trypanosoma brucei EATRO 1125.</title>
        <authorList>
            <person name="Cross G.A."/>
        </authorList>
    </citation>
    <scope>NUCLEOTIDE SEQUENCE</scope>
    <source>
        <strain evidence="10">EATRO 1125</strain>
    </source>
</reference>
<dbReference type="SUPFAM" id="SSF118251">
    <property type="entry name" value="Variant surface glycoprotein MITAT 1.2, VSG 221, C-terminal domain"/>
    <property type="match status" value="1"/>
</dbReference>
<sequence>MFREASIIVLLLHLCYRQSKASHAALDEAKATGLCKVAAELLKAPGLALQKYSDLQARAAAAADAALLATVASDVEQSINISTVFRAIALTAEKCALDAVEELNLLAQKATKATANAAKASGHISELLEMLRQGSYNSVARTKWCLGSTNAPTTAKAITELSCPAEYIEAIQPTAKLDETIISDTGYAGLSPGSAKLSGTGATSCGLLISAANGATNLWMTSNQAPINTIAGFMTLTAKDAAGSEDYTVSSIKAGAIAGAFANPTTTPQKIYNDIKQLEEHTVSGCGADVETVLKHAVSANSAATLLEDVLKTQEPYKTPKSAAQAAKGMIKQAADSSDSDQANKIVRKIKIQTAERIQQGKTMDKKLSDTSTAADNMRTLLLNHLKRREKIGKLASDLETADDVAAKAPHVSKPDDCKAKNVGACKDGFKEITENGEKKCVMDPDYKPIQEAGANQDDKTNTTGSNSFVVNKAPFLLAFLILA</sequence>
<dbReference type="InterPro" id="IPR001812">
    <property type="entry name" value="Trypano_VSG_A_N_dom"/>
</dbReference>
<evidence type="ECO:0000256" key="2">
    <source>
        <dbReference type="ARBA" id="ARBA00004609"/>
    </source>
</evidence>
<keyword evidence="3" id="KW-1003">Cell membrane</keyword>
<protein>
    <submittedName>
        <fullName evidence="10">Variant surface glycoprotein 1125.4342</fullName>
    </submittedName>
</protein>
<dbReference type="Gene3D" id="4.10.110.20">
    <property type="entry name" value="Variant surface glycoprotein MITAT 1.2, VSG 221, C-terminal domain"/>
    <property type="match status" value="1"/>
</dbReference>
<proteinExistence type="predicted"/>
<evidence type="ECO:0000256" key="4">
    <source>
        <dbReference type="ARBA" id="ARBA00022622"/>
    </source>
</evidence>
<organism evidence="10">
    <name type="scientific">Trypanosoma brucei</name>
    <dbReference type="NCBI Taxonomy" id="5691"/>
    <lineage>
        <taxon>Eukaryota</taxon>
        <taxon>Discoba</taxon>
        <taxon>Euglenozoa</taxon>
        <taxon>Kinetoplastea</taxon>
        <taxon>Metakinetoplastina</taxon>
        <taxon>Trypanosomatida</taxon>
        <taxon>Trypanosomatidae</taxon>
        <taxon>Trypanosoma</taxon>
    </lineage>
</organism>
<evidence type="ECO:0000256" key="3">
    <source>
        <dbReference type="ARBA" id="ARBA00022475"/>
    </source>
</evidence>
<evidence type="ECO:0000259" key="9">
    <source>
        <dbReference type="Pfam" id="PF00913"/>
    </source>
</evidence>
<dbReference type="SUPFAM" id="SSF58087">
    <property type="entry name" value="Variant surface glycoprotein (N-terminal domain)"/>
    <property type="match status" value="1"/>
</dbReference>
<dbReference type="VEuPathDB" id="TriTrypDB:Tb427_000278800"/>
<evidence type="ECO:0000256" key="8">
    <source>
        <dbReference type="SAM" id="SignalP"/>
    </source>
</evidence>
<evidence type="ECO:0000256" key="6">
    <source>
        <dbReference type="ARBA" id="ARBA00023180"/>
    </source>
</evidence>
<feature type="chain" id="PRO_5013380346" evidence="8">
    <location>
        <begin position="22"/>
        <end position="484"/>
    </location>
</feature>
<keyword evidence="5" id="KW-0472">Membrane</keyword>
<evidence type="ECO:0000256" key="1">
    <source>
        <dbReference type="ARBA" id="ARBA00002523"/>
    </source>
</evidence>
<keyword evidence="6" id="KW-0325">Glycoprotein</keyword>
<accession>A0A1J0RAS4</accession>
<keyword evidence="7" id="KW-0449">Lipoprotein</keyword>
<evidence type="ECO:0000256" key="7">
    <source>
        <dbReference type="ARBA" id="ARBA00023288"/>
    </source>
</evidence>
<dbReference type="GO" id="GO:0098552">
    <property type="term" value="C:side of membrane"/>
    <property type="evidence" value="ECO:0007669"/>
    <property type="project" value="UniProtKB-KW"/>
</dbReference>
<keyword evidence="4" id="KW-0336">GPI-anchor</keyword>
<dbReference type="GO" id="GO:0042783">
    <property type="term" value="P:symbiont-mediated evasion of host immune response"/>
    <property type="evidence" value="ECO:0007669"/>
    <property type="project" value="InterPro"/>
</dbReference>
<comment type="function">
    <text evidence="1">VSG forms a coat on the surface of the parasite. The trypanosome evades the immune response of the host by expressing a series of antigenically distinct VSGs from an estimated 1000 VSG genes.</text>
</comment>
<dbReference type="GO" id="GO:0005886">
    <property type="term" value="C:plasma membrane"/>
    <property type="evidence" value="ECO:0007669"/>
    <property type="project" value="UniProtKB-SubCell"/>
</dbReference>
<dbReference type="VEuPathDB" id="TriTrypDB:Tb11.v5.0896"/>
<dbReference type="AlphaFoldDB" id="A0A1J0RAS4"/>
<evidence type="ECO:0000313" key="10">
    <source>
        <dbReference type="EMBL" id="APD74862.1"/>
    </source>
</evidence>
<name>A0A1J0RAS4_9TRYP</name>
<feature type="domain" description="Trypanosome variant surface glycoprotein A-type N-terminal" evidence="9">
    <location>
        <begin position="7"/>
        <end position="376"/>
    </location>
</feature>
<dbReference type="EMBL" id="KX700906">
    <property type="protein sequence ID" value="APD74862.1"/>
    <property type="molecule type" value="Genomic_DNA"/>
</dbReference>